<proteinExistence type="predicted"/>
<dbReference type="RefSeq" id="XP_040629112.1">
    <property type="nucleotide sequence ID" value="XM_040772615.1"/>
</dbReference>
<name>M5G1X2_DACPD</name>
<dbReference type="HOGENOM" id="CLU_696431_0_0_1"/>
<evidence type="ECO:0008006" key="3">
    <source>
        <dbReference type="Google" id="ProtNLM"/>
    </source>
</evidence>
<organism evidence="1 2">
    <name type="scientific">Dacryopinax primogenitus (strain DJM 731)</name>
    <name type="common">Brown rot fungus</name>
    <dbReference type="NCBI Taxonomy" id="1858805"/>
    <lineage>
        <taxon>Eukaryota</taxon>
        <taxon>Fungi</taxon>
        <taxon>Dikarya</taxon>
        <taxon>Basidiomycota</taxon>
        <taxon>Agaricomycotina</taxon>
        <taxon>Dacrymycetes</taxon>
        <taxon>Dacrymycetales</taxon>
        <taxon>Dacrymycetaceae</taxon>
        <taxon>Dacryopinax</taxon>
    </lineage>
</organism>
<dbReference type="SUPFAM" id="SSF52047">
    <property type="entry name" value="RNI-like"/>
    <property type="match status" value="1"/>
</dbReference>
<evidence type="ECO:0000313" key="2">
    <source>
        <dbReference type="Proteomes" id="UP000030653"/>
    </source>
</evidence>
<keyword evidence="2" id="KW-1185">Reference proteome</keyword>
<evidence type="ECO:0000313" key="1">
    <source>
        <dbReference type="EMBL" id="EJU02215.1"/>
    </source>
</evidence>
<dbReference type="GeneID" id="63687677"/>
<dbReference type="OrthoDB" id="3351134at2759"/>
<sequence length="396" mass="44372">MAVLSAEVMCEILDLAVPRCDTRYNAAAGGAWPAYRELRQLCLVCRSWATYIQYRLFDHVDLGTFDARLAFLRAIGQNTTRSVELKQTTRILVLSGPIFRPGGRRDVADILSQLPNLKTVHMGPGFNLPYLPPSTYVPSNFPSVRSFTVQMSRQSSWEALHELLRKMPTLERLCIHDFNAVGPMPSVQDTPFTFRLREFVLGCPWRCISPTYLRAFLAHSAGSLEVLGLSMSMIEPGLEEVLQRHVSGLRSLALDTAEEATLQPATLHSCRHLEHLVITSSNSDLIPALPPTLRRLQINKVVFSDGQPMSDRFLETLQTSLSSLELISELLVSGTHLGTGWAHKPLDADEGTMRNIDVRYFGLRAECAKGGVRFCTSIDSDDTQWTRFHELFPMIL</sequence>
<protein>
    <recommendedName>
        <fullName evidence="3">F-box domain-containing protein</fullName>
    </recommendedName>
</protein>
<dbReference type="Proteomes" id="UP000030653">
    <property type="component" value="Unassembled WGS sequence"/>
</dbReference>
<dbReference type="InterPro" id="IPR032675">
    <property type="entry name" value="LRR_dom_sf"/>
</dbReference>
<dbReference type="EMBL" id="JH795862">
    <property type="protein sequence ID" value="EJU02215.1"/>
    <property type="molecule type" value="Genomic_DNA"/>
</dbReference>
<gene>
    <name evidence="1" type="ORF">DACRYDRAFT_21938</name>
</gene>
<accession>M5G1X2</accession>
<dbReference type="Gene3D" id="3.80.10.10">
    <property type="entry name" value="Ribonuclease Inhibitor"/>
    <property type="match status" value="1"/>
</dbReference>
<reference evidence="1 2" key="1">
    <citation type="journal article" date="2012" name="Science">
        <title>The Paleozoic origin of enzymatic lignin decomposition reconstructed from 31 fungal genomes.</title>
        <authorList>
            <person name="Floudas D."/>
            <person name="Binder M."/>
            <person name="Riley R."/>
            <person name="Barry K."/>
            <person name="Blanchette R.A."/>
            <person name="Henrissat B."/>
            <person name="Martinez A.T."/>
            <person name="Otillar R."/>
            <person name="Spatafora J.W."/>
            <person name="Yadav J.S."/>
            <person name="Aerts A."/>
            <person name="Benoit I."/>
            <person name="Boyd A."/>
            <person name="Carlson A."/>
            <person name="Copeland A."/>
            <person name="Coutinho P.M."/>
            <person name="de Vries R.P."/>
            <person name="Ferreira P."/>
            <person name="Findley K."/>
            <person name="Foster B."/>
            <person name="Gaskell J."/>
            <person name="Glotzer D."/>
            <person name="Gorecki P."/>
            <person name="Heitman J."/>
            <person name="Hesse C."/>
            <person name="Hori C."/>
            <person name="Igarashi K."/>
            <person name="Jurgens J.A."/>
            <person name="Kallen N."/>
            <person name="Kersten P."/>
            <person name="Kohler A."/>
            <person name="Kuees U."/>
            <person name="Kumar T.K.A."/>
            <person name="Kuo A."/>
            <person name="LaButti K."/>
            <person name="Larrondo L.F."/>
            <person name="Lindquist E."/>
            <person name="Ling A."/>
            <person name="Lombard V."/>
            <person name="Lucas S."/>
            <person name="Lundell T."/>
            <person name="Martin R."/>
            <person name="McLaughlin D.J."/>
            <person name="Morgenstern I."/>
            <person name="Morin E."/>
            <person name="Murat C."/>
            <person name="Nagy L.G."/>
            <person name="Nolan M."/>
            <person name="Ohm R.A."/>
            <person name="Patyshakuliyeva A."/>
            <person name="Rokas A."/>
            <person name="Ruiz-Duenas F.J."/>
            <person name="Sabat G."/>
            <person name="Salamov A."/>
            <person name="Samejima M."/>
            <person name="Schmutz J."/>
            <person name="Slot J.C."/>
            <person name="St John F."/>
            <person name="Stenlid J."/>
            <person name="Sun H."/>
            <person name="Sun S."/>
            <person name="Syed K."/>
            <person name="Tsang A."/>
            <person name="Wiebenga A."/>
            <person name="Young D."/>
            <person name="Pisabarro A."/>
            <person name="Eastwood D.C."/>
            <person name="Martin F."/>
            <person name="Cullen D."/>
            <person name="Grigoriev I.V."/>
            <person name="Hibbett D.S."/>
        </authorList>
    </citation>
    <scope>NUCLEOTIDE SEQUENCE [LARGE SCALE GENOMIC DNA]</scope>
    <source>
        <strain evidence="1 2">DJM-731 SS1</strain>
    </source>
</reference>
<dbReference type="AlphaFoldDB" id="M5G1X2"/>